<organism evidence="6 7">
    <name type="scientific">Hyaloscypha variabilis (strain UAMH 11265 / GT02V1 / F)</name>
    <name type="common">Meliniomyces variabilis</name>
    <dbReference type="NCBI Taxonomy" id="1149755"/>
    <lineage>
        <taxon>Eukaryota</taxon>
        <taxon>Fungi</taxon>
        <taxon>Dikarya</taxon>
        <taxon>Ascomycota</taxon>
        <taxon>Pezizomycotina</taxon>
        <taxon>Leotiomycetes</taxon>
        <taxon>Helotiales</taxon>
        <taxon>Hyaloscyphaceae</taxon>
        <taxon>Hyaloscypha</taxon>
        <taxon>Hyaloscypha variabilis</taxon>
    </lineage>
</organism>
<dbReference type="Gene3D" id="3.30.210.10">
    <property type="entry name" value="DNA polymerase, thumb domain"/>
    <property type="match status" value="1"/>
</dbReference>
<dbReference type="Pfam" id="PF14792">
    <property type="entry name" value="DNA_pol_B_palm"/>
    <property type="match status" value="1"/>
</dbReference>
<keyword evidence="3" id="KW-0548">Nucleotidyltransferase</keyword>
<name>A0A2J6RQH7_HYAVF</name>
<dbReference type="SUPFAM" id="SSF47802">
    <property type="entry name" value="DNA polymerase beta, N-terminal domain-like"/>
    <property type="match status" value="1"/>
</dbReference>
<gene>
    <name evidence="6" type="ORF">L207DRAFT_512215</name>
</gene>
<dbReference type="CDD" id="cd00141">
    <property type="entry name" value="NT_POLXc"/>
    <property type="match status" value="1"/>
</dbReference>
<dbReference type="Gene3D" id="3.30.460.10">
    <property type="entry name" value="Beta Polymerase, domain 2"/>
    <property type="match status" value="1"/>
</dbReference>
<evidence type="ECO:0000256" key="3">
    <source>
        <dbReference type="ARBA" id="ARBA00022695"/>
    </source>
</evidence>
<dbReference type="STRING" id="1149755.A0A2J6RQH7"/>
<dbReference type="EMBL" id="KZ613945">
    <property type="protein sequence ID" value="PMD40762.1"/>
    <property type="molecule type" value="Genomic_DNA"/>
</dbReference>
<dbReference type="SUPFAM" id="SSF81585">
    <property type="entry name" value="PsbU/PolX domain-like"/>
    <property type="match status" value="1"/>
</dbReference>
<dbReference type="OrthoDB" id="205514at2759"/>
<dbReference type="FunFam" id="3.30.210.10:FF:000005">
    <property type="entry name" value="DNA polymerase IV"/>
    <property type="match status" value="1"/>
</dbReference>
<proteinExistence type="inferred from homology"/>
<protein>
    <submittedName>
        <fullName evidence="6">Nucleotidyltransferase</fullName>
    </submittedName>
</protein>
<evidence type="ECO:0000259" key="5">
    <source>
        <dbReference type="SMART" id="SM00483"/>
    </source>
</evidence>
<dbReference type="PANTHER" id="PTHR11276:SF29">
    <property type="entry name" value="DNA POLYMERASE TYPE-X FAMILY PROTEIN POL4"/>
    <property type="match status" value="1"/>
</dbReference>
<dbReference type="AlphaFoldDB" id="A0A2J6RQH7"/>
<dbReference type="InterPro" id="IPR018944">
    <property type="entry name" value="DNA_pol_lambd_fingers_domain"/>
</dbReference>
<dbReference type="InterPro" id="IPR019843">
    <property type="entry name" value="DNA_pol-X_BS"/>
</dbReference>
<dbReference type="GO" id="GO:0006303">
    <property type="term" value="P:double-strand break repair via nonhomologous end joining"/>
    <property type="evidence" value="ECO:0007669"/>
    <property type="project" value="TreeGrafter"/>
</dbReference>
<dbReference type="Pfam" id="PF14791">
    <property type="entry name" value="DNA_pol_B_thumb"/>
    <property type="match status" value="1"/>
</dbReference>
<feature type="region of interest" description="Disordered" evidence="4">
    <location>
        <begin position="102"/>
        <end position="149"/>
    </location>
</feature>
<dbReference type="InterPro" id="IPR028207">
    <property type="entry name" value="DNA_pol_B_palm_palm"/>
</dbReference>
<sequence>MSVTFPPIYLLKFHLERDPAELHRLEKDLHVVWDIKEAKLILGAVKSKSRAALELRKLGLDTEEVVKDWGLGNDGLEDGKAHSNKRRKIDSILVHGKEVIALDSETESEPDNENDNDQRKRTTRRGISPVTTGQHRQGFAPPLASTSQSGGETIQVLSLAWYSDSVSAGKLLPTGDYLVYEGRPKSIGLPTRSNPTVLPTSVEHRRRLKTPSPTQRHFRHTSRNLGKVLGHKSSQPPRLFHETTSEDEAHSELPPVPEYLHTQYSCQRPTPLHCPNEDFLSELRVIKQARTLSGEDISRRAYSAAIAAIASYPYSLTSAYELARLPGCKEKMAKHWQEWKELGHVKEADKIRSDPDFQVLNLFYNIHGVAEASAHEFLNNGWRSLDDIVEQGWDKISRDQQIGVKYYDEFLQRIPREEVERISNVILDHANHIRDGFQMVICGGYRRGKPDSGDVDVVLSHPNENATHRFLVELLESLEDHGYITHRLNVSMKNSDRGQNPLAWKGNSVRKKGGFDTLDHSFLVWQDPNWPSKEDDLQRDPEADNPNVHRRVDIIISPWKTAGCAVLGWSGGTMFQRDLRKYTRHKLGLKFDSSGVRRVKTGEWVDLEKDDGDMLAKEKRVFSGLELEWRDPTERCTD</sequence>
<comment type="similarity">
    <text evidence="1">Belongs to the DNA polymerase type-X family.</text>
</comment>
<evidence type="ECO:0000256" key="4">
    <source>
        <dbReference type="SAM" id="MobiDB-lite"/>
    </source>
</evidence>
<evidence type="ECO:0000313" key="6">
    <source>
        <dbReference type="EMBL" id="PMD40762.1"/>
    </source>
</evidence>
<dbReference type="PANTHER" id="PTHR11276">
    <property type="entry name" value="DNA POLYMERASE TYPE-X FAMILY MEMBER"/>
    <property type="match status" value="1"/>
</dbReference>
<dbReference type="InterPro" id="IPR037160">
    <property type="entry name" value="DNA_Pol_thumb_sf"/>
</dbReference>
<dbReference type="InterPro" id="IPR002054">
    <property type="entry name" value="DNA-dir_DNA_pol_X"/>
</dbReference>
<dbReference type="SMART" id="SM00483">
    <property type="entry name" value="POLXc"/>
    <property type="match status" value="1"/>
</dbReference>
<accession>A0A2J6RQH7</accession>
<dbReference type="Pfam" id="PF10391">
    <property type="entry name" value="DNA_pol_lambd_f"/>
    <property type="match status" value="1"/>
</dbReference>
<feature type="domain" description="DNA-directed DNA polymerase X" evidence="5">
    <location>
        <begin position="274"/>
        <end position="636"/>
    </location>
</feature>
<dbReference type="FunFam" id="1.10.150.110:FF:000005">
    <property type="entry name" value="DNA polymerase POL4"/>
    <property type="match status" value="1"/>
</dbReference>
<keyword evidence="2 6" id="KW-0808">Transferase</keyword>
<reference evidence="6 7" key="1">
    <citation type="submission" date="2016-04" db="EMBL/GenBank/DDBJ databases">
        <title>A degradative enzymes factory behind the ericoid mycorrhizal symbiosis.</title>
        <authorList>
            <consortium name="DOE Joint Genome Institute"/>
            <person name="Martino E."/>
            <person name="Morin E."/>
            <person name="Grelet G."/>
            <person name="Kuo A."/>
            <person name="Kohler A."/>
            <person name="Daghino S."/>
            <person name="Barry K."/>
            <person name="Choi C."/>
            <person name="Cichocki N."/>
            <person name="Clum A."/>
            <person name="Copeland A."/>
            <person name="Hainaut M."/>
            <person name="Haridas S."/>
            <person name="Labutti K."/>
            <person name="Lindquist E."/>
            <person name="Lipzen A."/>
            <person name="Khouja H.-R."/>
            <person name="Murat C."/>
            <person name="Ohm R."/>
            <person name="Olson A."/>
            <person name="Spatafora J."/>
            <person name="Veneault-Fourrey C."/>
            <person name="Henrissat B."/>
            <person name="Grigoriev I."/>
            <person name="Martin F."/>
            <person name="Perotto S."/>
        </authorList>
    </citation>
    <scope>NUCLEOTIDE SEQUENCE [LARGE SCALE GENOMIC DNA]</scope>
    <source>
        <strain evidence="6 7">F</strain>
    </source>
</reference>
<dbReference type="InterPro" id="IPR043519">
    <property type="entry name" value="NT_sf"/>
</dbReference>
<dbReference type="GO" id="GO:0003887">
    <property type="term" value="F:DNA-directed DNA polymerase activity"/>
    <property type="evidence" value="ECO:0007669"/>
    <property type="project" value="InterPro"/>
</dbReference>
<dbReference type="InterPro" id="IPR027421">
    <property type="entry name" value="DNA_pol_lamdba_lyase_dom_sf"/>
</dbReference>
<dbReference type="Gene3D" id="1.10.150.110">
    <property type="entry name" value="DNA polymerase beta, N-terminal domain-like"/>
    <property type="match status" value="1"/>
</dbReference>
<evidence type="ECO:0000313" key="7">
    <source>
        <dbReference type="Proteomes" id="UP000235786"/>
    </source>
</evidence>
<dbReference type="Gene3D" id="1.10.150.20">
    <property type="entry name" value="5' to 3' exonuclease, C-terminal subdomain"/>
    <property type="match status" value="1"/>
</dbReference>
<dbReference type="PROSITE" id="PS00522">
    <property type="entry name" value="DNA_POLYMERASE_X"/>
    <property type="match status" value="1"/>
</dbReference>
<feature type="compositionally biased region" description="Basic and acidic residues" evidence="4">
    <location>
        <begin position="239"/>
        <end position="251"/>
    </location>
</feature>
<feature type="region of interest" description="Disordered" evidence="4">
    <location>
        <begin position="190"/>
        <end position="252"/>
    </location>
</feature>
<dbReference type="Proteomes" id="UP000235786">
    <property type="component" value="Unassembled WGS sequence"/>
</dbReference>
<dbReference type="GO" id="GO:0005634">
    <property type="term" value="C:nucleus"/>
    <property type="evidence" value="ECO:0007669"/>
    <property type="project" value="TreeGrafter"/>
</dbReference>
<feature type="compositionally biased region" description="Acidic residues" evidence="4">
    <location>
        <begin position="104"/>
        <end position="115"/>
    </location>
</feature>
<evidence type="ECO:0000256" key="1">
    <source>
        <dbReference type="ARBA" id="ARBA00008323"/>
    </source>
</evidence>
<evidence type="ECO:0000256" key="2">
    <source>
        <dbReference type="ARBA" id="ARBA00022679"/>
    </source>
</evidence>
<dbReference type="Pfam" id="PF14716">
    <property type="entry name" value="HHH_8"/>
    <property type="match status" value="1"/>
</dbReference>
<dbReference type="SUPFAM" id="SSF81301">
    <property type="entry name" value="Nucleotidyltransferase"/>
    <property type="match status" value="1"/>
</dbReference>
<dbReference type="InterPro" id="IPR022312">
    <property type="entry name" value="DNA_pol_X"/>
</dbReference>
<dbReference type="InterPro" id="IPR029398">
    <property type="entry name" value="PolB_thumb"/>
</dbReference>
<keyword evidence="7" id="KW-1185">Reference proteome</keyword>
<dbReference type="GO" id="GO:0003677">
    <property type="term" value="F:DNA binding"/>
    <property type="evidence" value="ECO:0007669"/>
    <property type="project" value="InterPro"/>
</dbReference>
<dbReference type="InterPro" id="IPR010996">
    <property type="entry name" value="HHH_MUS81"/>
</dbReference>
<dbReference type="PRINTS" id="PR00869">
    <property type="entry name" value="DNAPOLX"/>
</dbReference>